<evidence type="ECO:0000256" key="2">
    <source>
        <dbReference type="ARBA" id="ARBA00022701"/>
    </source>
</evidence>
<protein>
    <recommendedName>
        <fullName evidence="5">Protein SPIRAL1-like 1</fullName>
    </recommendedName>
</protein>
<evidence type="ECO:0008006" key="5">
    <source>
        <dbReference type="Google" id="ProtNLM"/>
    </source>
</evidence>
<evidence type="ECO:0000256" key="3">
    <source>
        <dbReference type="SAM" id="MobiDB-lite"/>
    </source>
</evidence>
<feature type="compositionally biased region" description="Low complexity" evidence="3">
    <location>
        <begin position="47"/>
        <end position="79"/>
    </location>
</feature>
<sequence length="122" mass="12108">MPAPLCPYLRCTARFQSPSQPPAASVTTSLKEFTDKSSLGYLFGSGEAPAPAKSNAEAAPKEVQAVNNVPASKPAPAASEPVDVTKQIPAGDRPSTKVHSAPGGGSSLGYLFGGGPAGGGGN</sequence>
<proteinExistence type="inferred from homology"/>
<dbReference type="PANTHER" id="PTHR33403:SF31">
    <property type="entry name" value="PROTEIN SPIRAL1-LIKE 1"/>
    <property type="match status" value="1"/>
</dbReference>
<evidence type="ECO:0000313" key="4">
    <source>
        <dbReference type="EMBL" id="SPD29547.1"/>
    </source>
</evidence>
<dbReference type="GO" id="GO:0043622">
    <property type="term" value="P:cortical microtubule organization"/>
    <property type="evidence" value="ECO:0007669"/>
    <property type="project" value="InterPro"/>
</dbReference>
<dbReference type="PANTHER" id="PTHR33403">
    <property type="entry name" value="SPR1"/>
    <property type="match status" value="1"/>
</dbReference>
<dbReference type="EMBL" id="OIVN01006275">
    <property type="protein sequence ID" value="SPD29547.1"/>
    <property type="molecule type" value="Genomic_DNA"/>
</dbReference>
<dbReference type="GO" id="GO:0010005">
    <property type="term" value="C:cortical microtubule, transverse to long axis"/>
    <property type="evidence" value="ECO:0007669"/>
    <property type="project" value="TreeGrafter"/>
</dbReference>
<dbReference type="AlphaFoldDB" id="A0A2N9IW02"/>
<dbReference type="InterPro" id="IPR039613">
    <property type="entry name" value="SPR1/2/3/4/5"/>
</dbReference>
<keyword evidence="2" id="KW-0493">Microtubule</keyword>
<name>A0A2N9IW02_FAGSY</name>
<comment type="similarity">
    <text evidence="1">Belongs to the SPIRAL1 family.</text>
</comment>
<feature type="region of interest" description="Disordered" evidence="3">
    <location>
        <begin position="41"/>
        <end position="122"/>
    </location>
</feature>
<gene>
    <name evidence="4" type="ORF">FSB_LOCUS57429</name>
</gene>
<organism evidence="4">
    <name type="scientific">Fagus sylvatica</name>
    <name type="common">Beechnut</name>
    <dbReference type="NCBI Taxonomy" id="28930"/>
    <lineage>
        <taxon>Eukaryota</taxon>
        <taxon>Viridiplantae</taxon>
        <taxon>Streptophyta</taxon>
        <taxon>Embryophyta</taxon>
        <taxon>Tracheophyta</taxon>
        <taxon>Spermatophyta</taxon>
        <taxon>Magnoliopsida</taxon>
        <taxon>eudicotyledons</taxon>
        <taxon>Gunneridae</taxon>
        <taxon>Pentapetalae</taxon>
        <taxon>rosids</taxon>
        <taxon>fabids</taxon>
        <taxon>Fagales</taxon>
        <taxon>Fagaceae</taxon>
        <taxon>Fagus</taxon>
    </lineage>
</organism>
<evidence type="ECO:0000256" key="1">
    <source>
        <dbReference type="ARBA" id="ARBA00009656"/>
    </source>
</evidence>
<reference evidence="4" key="1">
    <citation type="submission" date="2018-02" db="EMBL/GenBank/DDBJ databases">
        <authorList>
            <person name="Cohen D.B."/>
            <person name="Kent A.D."/>
        </authorList>
    </citation>
    <scope>NUCLEOTIDE SEQUENCE</scope>
</reference>
<feature type="compositionally biased region" description="Gly residues" evidence="3">
    <location>
        <begin position="102"/>
        <end position="122"/>
    </location>
</feature>
<accession>A0A2N9IW02</accession>